<comment type="caution">
    <text evidence="3">The sequence shown here is derived from an EMBL/GenBank/DDBJ whole genome shotgun (WGS) entry which is preliminary data.</text>
</comment>
<dbReference type="EMBL" id="JAMXLX010000009">
    <property type="protein sequence ID" value="MCO5959521.1"/>
    <property type="molecule type" value="Genomic_DNA"/>
</dbReference>
<protein>
    <recommendedName>
        <fullName evidence="6">Rap1a immunity protein domain-containing protein</fullName>
    </recommendedName>
</protein>
<proteinExistence type="predicted"/>
<feature type="signal peptide" evidence="1">
    <location>
        <begin position="1"/>
        <end position="20"/>
    </location>
</feature>
<keyword evidence="4" id="KW-1185">Reference proteome</keyword>
<evidence type="ECO:0000256" key="1">
    <source>
        <dbReference type="SAM" id="SignalP"/>
    </source>
</evidence>
<dbReference type="AlphaFoldDB" id="A0AAJ1C0F7"/>
<evidence type="ECO:0000313" key="3">
    <source>
        <dbReference type="EMBL" id="MCO5959521.1"/>
    </source>
</evidence>
<accession>A0AAJ1C0F7</accession>
<gene>
    <name evidence="2" type="ORF">NBH20_21755</name>
    <name evidence="3" type="ORF">NBH21_22345</name>
</gene>
<feature type="chain" id="PRO_5042558208" description="Rap1a immunity protein domain-containing protein" evidence="1">
    <location>
        <begin position="21"/>
        <end position="117"/>
    </location>
</feature>
<dbReference type="RefSeq" id="WP_250915149.1">
    <property type="nucleotide sequence ID" value="NZ_JAMQAY010000010.1"/>
</dbReference>
<organism evidence="3 5">
    <name type="scientific">Ciceribacter sichuanensis</name>
    <dbReference type="NCBI Taxonomy" id="2949647"/>
    <lineage>
        <taxon>Bacteria</taxon>
        <taxon>Pseudomonadati</taxon>
        <taxon>Pseudomonadota</taxon>
        <taxon>Alphaproteobacteria</taxon>
        <taxon>Hyphomicrobiales</taxon>
        <taxon>Rhizobiaceae</taxon>
        <taxon>Ciceribacter</taxon>
    </lineage>
</organism>
<name>A0AAJ1C0F7_9HYPH</name>
<dbReference type="EMBL" id="JAMQAY010000010">
    <property type="protein sequence ID" value="MCM2403808.1"/>
    <property type="molecule type" value="Genomic_DNA"/>
</dbReference>
<dbReference type="Proteomes" id="UP001155380">
    <property type="component" value="Unassembled WGS sequence"/>
</dbReference>
<keyword evidence="1" id="KW-0732">Signal</keyword>
<evidence type="ECO:0008006" key="6">
    <source>
        <dbReference type="Google" id="ProtNLM"/>
    </source>
</evidence>
<dbReference type="Proteomes" id="UP001155079">
    <property type="component" value="Unassembled WGS sequence"/>
</dbReference>
<evidence type="ECO:0000313" key="2">
    <source>
        <dbReference type="EMBL" id="MCM2403808.1"/>
    </source>
</evidence>
<evidence type="ECO:0000313" key="5">
    <source>
        <dbReference type="Proteomes" id="UP001155380"/>
    </source>
</evidence>
<sequence>MKRLAACLLVVSAFAAPALGQSLTERLNDYPTEARADYVFGCMAANGENRNVLRQCACSIDVIASILPYEKYVEAETVLTLQQGAGEQLSMFKSAVVPRGMVTELRRAQAEAEMRCF</sequence>
<reference evidence="3 4" key="1">
    <citation type="submission" date="2022-06" db="EMBL/GenBank/DDBJ databases">
        <authorList>
            <person name="Sun Q."/>
        </authorList>
    </citation>
    <scope>NUCLEOTIDE SEQUENCE</scope>
    <source>
        <strain evidence="3">S101</strain>
        <strain evidence="2 4">S153</strain>
    </source>
</reference>
<evidence type="ECO:0000313" key="4">
    <source>
        <dbReference type="Proteomes" id="UP001155079"/>
    </source>
</evidence>